<evidence type="ECO:0000256" key="2">
    <source>
        <dbReference type="ARBA" id="ARBA00022771"/>
    </source>
</evidence>
<evidence type="ECO:0000313" key="7">
    <source>
        <dbReference type="RefSeq" id="XP_030765784.1"/>
    </source>
</evidence>
<evidence type="ECO:0000313" key="6">
    <source>
        <dbReference type="Proteomes" id="UP000504635"/>
    </source>
</evidence>
<dbReference type="KEGG" id="soy:115889847"/>
<dbReference type="PROSITE" id="PS50157">
    <property type="entry name" value="ZINC_FINGER_C2H2_2"/>
    <property type="match status" value="1"/>
</dbReference>
<accession>A0A6J2YR74</accession>
<dbReference type="GO" id="GO:0008270">
    <property type="term" value="F:zinc ion binding"/>
    <property type="evidence" value="ECO:0007669"/>
    <property type="project" value="UniProtKB-KW"/>
</dbReference>
<reference evidence="7" key="1">
    <citation type="submission" date="2025-08" db="UniProtKB">
        <authorList>
            <consortium name="RefSeq"/>
        </authorList>
    </citation>
    <scope>IDENTIFICATION</scope>
    <source>
        <tissue evidence="7">Gonads</tissue>
    </source>
</reference>
<gene>
    <name evidence="7" type="primary">LOC115889847</name>
</gene>
<dbReference type="SMART" id="SM00355">
    <property type="entry name" value="ZnF_C2H2"/>
    <property type="match status" value="2"/>
</dbReference>
<dbReference type="GeneID" id="115889847"/>
<organism evidence="6 7">
    <name type="scientific">Sitophilus oryzae</name>
    <name type="common">Rice weevil</name>
    <name type="synonym">Curculio oryzae</name>
    <dbReference type="NCBI Taxonomy" id="7048"/>
    <lineage>
        <taxon>Eukaryota</taxon>
        <taxon>Metazoa</taxon>
        <taxon>Ecdysozoa</taxon>
        <taxon>Arthropoda</taxon>
        <taxon>Hexapoda</taxon>
        <taxon>Insecta</taxon>
        <taxon>Pterygota</taxon>
        <taxon>Neoptera</taxon>
        <taxon>Endopterygota</taxon>
        <taxon>Coleoptera</taxon>
        <taxon>Polyphaga</taxon>
        <taxon>Cucujiformia</taxon>
        <taxon>Curculionidae</taxon>
        <taxon>Dryophthorinae</taxon>
        <taxon>Sitophilus</taxon>
    </lineage>
</organism>
<evidence type="ECO:0000259" key="5">
    <source>
        <dbReference type="PROSITE" id="PS50157"/>
    </source>
</evidence>
<dbReference type="Proteomes" id="UP000504635">
    <property type="component" value="Unplaced"/>
</dbReference>
<dbReference type="Pfam" id="PF00096">
    <property type="entry name" value="zf-C2H2"/>
    <property type="match status" value="1"/>
</dbReference>
<dbReference type="SUPFAM" id="SSF57667">
    <property type="entry name" value="beta-beta-alpha zinc fingers"/>
    <property type="match status" value="1"/>
</dbReference>
<proteinExistence type="predicted"/>
<keyword evidence="2 4" id="KW-0863">Zinc-finger</keyword>
<dbReference type="InParanoid" id="A0A6J2YR74"/>
<dbReference type="InterPro" id="IPR013087">
    <property type="entry name" value="Znf_C2H2_type"/>
</dbReference>
<name>A0A6J2YR74_SITOR</name>
<dbReference type="FunFam" id="3.30.160.60:FF:000065">
    <property type="entry name" value="B-cell CLL/lymphoma 6, member B"/>
    <property type="match status" value="1"/>
</dbReference>
<keyword evidence="1" id="KW-0479">Metal-binding</keyword>
<keyword evidence="3" id="KW-0862">Zinc</keyword>
<keyword evidence="6" id="KW-1185">Reference proteome</keyword>
<feature type="domain" description="C2H2-type" evidence="5">
    <location>
        <begin position="66"/>
        <end position="93"/>
    </location>
</feature>
<evidence type="ECO:0000256" key="1">
    <source>
        <dbReference type="ARBA" id="ARBA00022723"/>
    </source>
</evidence>
<dbReference type="InterPro" id="IPR036236">
    <property type="entry name" value="Znf_C2H2_sf"/>
</dbReference>
<sequence>MTEKAAIIDHYLEFYYFKLLSYGTRAELEDYSEPVMDIDEILSIKNVLKPKSDNFDSTDNDEILPFVCPKCGRSYKWKSSLRNHVNMECGKEPQFECPYCEYKAKQKGHVIRHIGRLHNEMLSEIDYNGWKKQKMGKSVGGRVVKGHNMKR</sequence>
<dbReference type="OrthoDB" id="10004641at2759"/>
<dbReference type="AlphaFoldDB" id="A0A6J2YR74"/>
<dbReference type="Gene3D" id="3.30.160.60">
    <property type="entry name" value="Classic Zinc Finger"/>
    <property type="match status" value="2"/>
</dbReference>
<evidence type="ECO:0000256" key="4">
    <source>
        <dbReference type="PROSITE-ProRule" id="PRU00042"/>
    </source>
</evidence>
<evidence type="ECO:0000256" key="3">
    <source>
        <dbReference type="ARBA" id="ARBA00022833"/>
    </source>
</evidence>
<protein>
    <submittedName>
        <fullName evidence="7">Zinc finger protein 536-like</fullName>
    </submittedName>
</protein>
<dbReference type="RefSeq" id="XP_030765784.1">
    <property type="nucleotide sequence ID" value="XM_030909924.1"/>
</dbReference>